<sequence>MRILHVINHFGINSGAARLVASLIPCQIELGHQVDLISLSEESPSYVEAMGKIGCHCHTLLGKCDDPKRKPQLIFKLIPFMKSYDIVHVHLFPSLYWVAIAKMLSRAKCMLVVTEHSTLNNRQGKTWIKPFERFIYRQYDAVIAITDAVKENLHRFVDAHLAVDVILNGIDLASFREAKAVSRDSLDIPEGVILVTQVAGFRPPKDQLTVLRALKRLPCNVHLMFVGTGSTLEDHVRKTQEMGLSGSVHFVGLRQDVPALVKTSDIVVMSSHFEGFGLAAVEGMAAGKPVIGSDVPGLLEVIQGAGIVFPVHDDKILAEEILRLSKDRDYREDVTKKCSIRAGDYDIWIMAKKYDEVYRGLM</sequence>
<proteinExistence type="predicted"/>
<feature type="domain" description="Glycosyltransferase subfamily 4-like N-terminal" evidence="2">
    <location>
        <begin position="14"/>
        <end position="173"/>
    </location>
</feature>
<dbReference type="RefSeq" id="WP_121772461.1">
    <property type="nucleotide sequence ID" value="NZ_CP051672.1"/>
</dbReference>
<protein>
    <submittedName>
        <fullName evidence="3">Glycosyltransferase</fullName>
    </submittedName>
</protein>
<dbReference type="Pfam" id="PF13439">
    <property type="entry name" value="Glyco_transf_4"/>
    <property type="match status" value="1"/>
</dbReference>
<dbReference type="SUPFAM" id="SSF53756">
    <property type="entry name" value="UDP-Glycosyltransferase/glycogen phosphorylase"/>
    <property type="match status" value="1"/>
</dbReference>
<name>A0A7L5EBI0_PARDI</name>
<dbReference type="AlphaFoldDB" id="A0A7L5EBI0"/>
<dbReference type="GO" id="GO:0016757">
    <property type="term" value="F:glycosyltransferase activity"/>
    <property type="evidence" value="ECO:0007669"/>
    <property type="project" value="InterPro"/>
</dbReference>
<organism evidence="3 4">
    <name type="scientific">Parabacteroides distasonis</name>
    <dbReference type="NCBI Taxonomy" id="823"/>
    <lineage>
        <taxon>Bacteria</taxon>
        <taxon>Pseudomonadati</taxon>
        <taxon>Bacteroidota</taxon>
        <taxon>Bacteroidia</taxon>
        <taxon>Bacteroidales</taxon>
        <taxon>Tannerellaceae</taxon>
        <taxon>Parabacteroides</taxon>
    </lineage>
</organism>
<accession>A0A7L5EBI0</accession>
<reference evidence="3 4" key="1">
    <citation type="submission" date="2020-04" db="EMBL/GenBank/DDBJ databases">
        <title>Complete Genomes and Methylome analysis of CBBP consortium that reverse antibiotic-induced susceptibility to vancomycin-resistant Enterococcus faecium infection.</title>
        <authorList>
            <person name="Fomenkov A."/>
            <person name="Zhang Z."/>
            <person name="Pamer E."/>
            <person name="Roberts R.J."/>
        </authorList>
    </citation>
    <scope>NUCLEOTIDE SEQUENCE [LARGE SCALE GENOMIC DNA]</scope>
    <source>
        <strain evidence="4">CBBP</strain>
    </source>
</reference>
<dbReference type="InterPro" id="IPR001296">
    <property type="entry name" value="Glyco_trans_1"/>
</dbReference>
<dbReference type="Pfam" id="PF00534">
    <property type="entry name" value="Glycos_transf_1"/>
    <property type="match status" value="1"/>
</dbReference>
<evidence type="ECO:0000259" key="1">
    <source>
        <dbReference type="Pfam" id="PF00534"/>
    </source>
</evidence>
<dbReference type="EMBL" id="CP051672">
    <property type="protein sequence ID" value="QJE28154.1"/>
    <property type="molecule type" value="Genomic_DNA"/>
</dbReference>
<evidence type="ECO:0000313" key="4">
    <source>
        <dbReference type="Proteomes" id="UP000501982"/>
    </source>
</evidence>
<dbReference type="PANTHER" id="PTHR12526:SF637">
    <property type="entry name" value="GLYCOSYLTRANSFERASE EPSF-RELATED"/>
    <property type="match status" value="1"/>
</dbReference>
<gene>
    <name evidence="3" type="ORF">HHO38_07305</name>
</gene>
<keyword evidence="3" id="KW-0808">Transferase</keyword>
<dbReference type="Proteomes" id="UP000501982">
    <property type="component" value="Chromosome"/>
</dbReference>
<dbReference type="Gene3D" id="3.40.50.2000">
    <property type="entry name" value="Glycogen Phosphorylase B"/>
    <property type="match status" value="2"/>
</dbReference>
<evidence type="ECO:0000259" key="2">
    <source>
        <dbReference type="Pfam" id="PF13439"/>
    </source>
</evidence>
<dbReference type="InterPro" id="IPR028098">
    <property type="entry name" value="Glyco_trans_4-like_N"/>
</dbReference>
<dbReference type="PANTHER" id="PTHR12526">
    <property type="entry name" value="GLYCOSYLTRANSFERASE"/>
    <property type="match status" value="1"/>
</dbReference>
<evidence type="ECO:0000313" key="3">
    <source>
        <dbReference type="EMBL" id="QJE28154.1"/>
    </source>
</evidence>
<feature type="domain" description="Glycosyl transferase family 1" evidence="1">
    <location>
        <begin position="182"/>
        <end position="336"/>
    </location>
</feature>